<dbReference type="PROSITE" id="PS51186">
    <property type="entry name" value="GNAT"/>
    <property type="match status" value="1"/>
</dbReference>
<dbReference type="GO" id="GO:0016746">
    <property type="term" value="F:acyltransferase activity"/>
    <property type="evidence" value="ECO:0007669"/>
    <property type="project" value="UniProtKB-KW"/>
</dbReference>
<feature type="domain" description="N-acetyltransferase" evidence="3">
    <location>
        <begin position="18"/>
        <end position="202"/>
    </location>
</feature>
<dbReference type="InterPro" id="IPR016181">
    <property type="entry name" value="Acyl_CoA_acyltransferase"/>
</dbReference>
<name>A0ABD3SGI6_9STRA</name>
<keyword evidence="1" id="KW-0808">Transferase</keyword>
<evidence type="ECO:0000256" key="2">
    <source>
        <dbReference type="ARBA" id="ARBA00023315"/>
    </source>
</evidence>
<dbReference type="Pfam" id="PF00583">
    <property type="entry name" value="Acetyltransf_1"/>
    <property type="match status" value="1"/>
</dbReference>
<dbReference type="Proteomes" id="UP001530377">
    <property type="component" value="Unassembled WGS sequence"/>
</dbReference>
<evidence type="ECO:0000313" key="4">
    <source>
        <dbReference type="EMBL" id="KAL3823408.1"/>
    </source>
</evidence>
<accession>A0ABD3SGI6</accession>
<dbReference type="InterPro" id="IPR050832">
    <property type="entry name" value="Bact_Acetyltransf"/>
</dbReference>
<keyword evidence="2" id="KW-0012">Acyltransferase</keyword>
<dbReference type="CDD" id="cd04301">
    <property type="entry name" value="NAT_SF"/>
    <property type="match status" value="1"/>
</dbReference>
<protein>
    <recommendedName>
        <fullName evidence="3">N-acetyltransferase domain-containing protein</fullName>
    </recommendedName>
</protein>
<reference evidence="4 5" key="1">
    <citation type="submission" date="2024-10" db="EMBL/GenBank/DDBJ databases">
        <title>Updated reference genomes for cyclostephanoid diatoms.</title>
        <authorList>
            <person name="Roberts W.R."/>
            <person name="Alverson A.J."/>
        </authorList>
    </citation>
    <scope>NUCLEOTIDE SEQUENCE [LARGE SCALE GENOMIC DNA]</scope>
    <source>
        <strain evidence="4 5">AJA228-03</strain>
    </source>
</reference>
<organism evidence="4 5">
    <name type="scientific">Cyclostephanos tholiformis</name>
    <dbReference type="NCBI Taxonomy" id="382380"/>
    <lineage>
        <taxon>Eukaryota</taxon>
        <taxon>Sar</taxon>
        <taxon>Stramenopiles</taxon>
        <taxon>Ochrophyta</taxon>
        <taxon>Bacillariophyta</taxon>
        <taxon>Coscinodiscophyceae</taxon>
        <taxon>Thalassiosirophycidae</taxon>
        <taxon>Stephanodiscales</taxon>
        <taxon>Stephanodiscaceae</taxon>
        <taxon>Cyclostephanos</taxon>
    </lineage>
</organism>
<dbReference type="InterPro" id="IPR000182">
    <property type="entry name" value="GNAT_dom"/>
</dbReference>
<dbReference type="PANTHER" id="PTHR43877">
    <property type="entry name" value="AMINOALKYLPHOSPHONATE N-ACETYLTRANSFERASE-RELATED-RELATED"/>
    <property type="match status" value="1"/>
</dbReference>
<dbReference type="SUPFAM" id="SSF55729">
    <property type="entry name" value="Acyl-CoA N-acyltransferases (Nat)"/>
    <property type="match status" value="1"/>
</dbReference>
<dbReference type="AlphaFoldDB" id="A0ABD3SGI6"/>
<dbReference type="EMBL" id="JALLPB020000038">
    <property type="protein sequence ID" value="KAL3823408.1"/>
    <property type="molecule type" value="Genomic_DNA"/>
</dbReference>
<sequence length="210" mass="22929">MDARDVRAGADEDGSPSIIIRPFEPRDSAAVAAIWVGGLQQTIDSTGGLMSLLMQPAMAWLKRSATAADGDVGPDGANLAAHWCSHDGRQMLVATMDSGVVVGCCGVIRGTDEKKSAPTGCDVCSVWRLSVTETARRRGVAMALMRAAEDWARKEGASSIRLVTGNPIAATFYVERMRYERPGWRWDQNLPRYDMWFEKKLNGLQKSSHN</sequence>
<proteinExistence type="predicted"/>
<comment type="caution">
    <text evidence="4">The sequence shown here is derived from an EMBL/GenBank/DDBJ whole genome shotgun (WGS) entry which is preliminary data.</text>
</comment>
<evidence type="ECO:0000259" key="3">
    <source>
        <dbReference type="PROSITE" id="PS51186"/>
    </source>
</evidence>
<dbReference type="PANTHER" id="PTHR43877:SF2">
    <property type="entry name" value="AMINOALKYLPHOSPHONATE N-ACETYLTRANSFERASE-RELATED"/>
    <property type="match status" value="1"/>
</dbReference>
<evidence type="ECO:0000313" key="5">
    <source>
        <dbReference type="Proteomes" id="UP001530377"/>
    </source>
</evidence>
<gene>
    <name evidence="4" type="ORF">ACHAXA_004283</name>
</gene>
<keyword evidence="5" id="KW-1185">Reference proteome</keyword>
<dbReference type="Gene3D" id="3.40.630.30">
    <property type="match status" value="1"/>
</dbReference>
<evidence type="ECO:0000256" key="1">
    <source>
        <dbReference type="ARBA" id="ARBA00022679"/>
    </source>
</evidence>